<evidence type="ECO:0000313" key="2">
    <source>
        <dbReference type="EMBL" id="MBR8463095.1"/>
    </source>
</evidence>
<evidence type="ECO:0000259" key="1">
    <source>
        <dbReference type="SMART" id="SM00986"/>
    </source>
</evidence>
<gene>
    <name evidence="2" type="ORF">KDD93_00715</name>
</gene>
<dbReference type="SMART" id="SM00987">
    <property type="entry name" value="UreE_C"/>
    <property type="match status" value="1"/>
</dbReference>
<dbReference type="InterPro" id="IPR036895">
    <property type="entry name" value="Uracil-DNA_glycosylase-like_sf"/>
</dbReference>
<dbReference type="GO" id="GO:0033958">
    <property type="term" value="F:DNA-deoxyinosine glycosylase activity"/>
    <property type="evidence" value="ECO:0007669"/>
    <property type="project" value="UniProtKB-EC"/>
</dbReference>
<dbReference type="CDD" id="cd10032">
    <property type="entry name" value="UDG-F6_HDG"/>
    <property type="match status" value="1"/>
</dbReference>
<protein>
    <submittedName>
        <fullName evidence="2">DNA-deoxyinosine glycosylase</fullName>
        <ecNumber evidence="2">3.2.2.15</ecNumber>
    </submittedName>
</protein>
<dbReference type="EMBL" id="JAGSSW010000001">
    <property type="protein sequence ID" value="MBR8463095.1"/>
    <property type="molecule type" value="Genomic_DNA"/>
</dbReference>
<keyword evidence="2" id="KW-0326">Glycosidase</keyword>
<dbReference type="InterPro" id="IPR005122">
    <property type="entry name" value="Uracil-DNA_glycosylase-like"/>
</dbReference>
<dbReference type="InterPro" id="IPR026353">
    <property type="entry name" value="Hypoxan-DNA_Glyclase"/>
</dbReference>
<name>A0ABS5HFW1_9BACT</name>
<accession>A0ABS5HFW1</accession>
<dbReference type="Pfam" id="PF03167">
    <property type="entry name" value="UDG"/>
    <property type="match status" value="1"/>
</dbReference>
<reference evidence="2 3" key="1">
    <citation type="submission" date="2021-04" db="EMBL/GenBank/DDBJ databases">
        <title>Molecular and phenotypic characterization and identification of bacterial isolates recovered from the Anatolian ground squirrels (Spermophilus xanthoprymnus) and which have the potential to form a new species in the Campylobacter genus.</title>
        <authorList>
            <person name="Aydin F."/>
            <person name="Abay S."/>
            <person name="Kayman T."/>
            <person name="Karakaya E."/>
            <person name="Mustak H.K."/>
            <person name="Mustak I.B."/>
            <person name="Bilgin N."/>
            <person name="Duzler A."/>
            <person name="Sahin O."/>
            <person name="Guran O."/>
            <person name="Saticioglu I.B."/>
        </authorList>
    </citation>
    <scope>NUCLEOTIDE SEQUENCE [LARGE SCALE GENOMIC DNA]</scope>
    <source>
        <strain evidence="3">faydin-G24</strain>
    </source>
</reference>
<dbReference type="EC" id="3.2.2.15" evidence="2"/>
<feature type="domain" description="Uracil-DNA glycosylase-like" evidence="1">
    <location>
        <begin position="8"/>
        <end position="162"/>
    </location>
</feature>
<dbReference type="NCBIfam" id="TIGR04274">
    <property type="entry name" value="hypoxanDNAglyco"/>
    <property type="match status" value="1"/>
</dbReference>
<dbReference type="Proteomes" id="UP000682951">
    <property type="component" value="Unassembled WGS sequence"/>
</dbReference>
<dbReference type="RefSeq" id="WP_212141367.1">
    <property type="nucleotide sequence ID" value="NZ_JAGSSW010000001.1"/>
</dbReference>
<keyword evidence="3" id="KW-1185">Reference proteome</keyword>
<dbReference type="Gene3D" id="3.40.470.10">
    <property type="entry name" value="Uracil-DNA glycosylase-like domain"/>
    <property type="match status" value="1"/>
</dbReference>
<dbReference type="SMART" id="SM00986">
    <property type="entry name" value="UDG"/>
    <property type="match status" value="1"/>
</dbReference>
<comment type="caution">
    <text evidence="2">The sequence shown here is derived from an EMBL/GenBank/DDBJ whole genome shotgun (WGS) entry which is preliminary data.</text>
</comment>
<sequence>MSLIHPFEPIFDKNSKVLILGSFPSIVSREQGFYYANAQNRFWRVLAKILRAEIPQNVDQKRKLLLAHGVAIYDAALSCSIDGSSDAAMTQVVPVNLEPIFKTANIKQVFANGGKAYEICLKFLAKDIKNATQNSVIKLLSTSPANAKFRLDDLVREWSIVRGYLE</sequence>
<keyword evidence="2" id="KW-0378">Hydrolase</keyword>
<evidence type="ECO:0000313" key="3">
    <source>
        <dbReference type="Proteomes" id="UP000682951"/>
    </source>
</evidence>
<dbReference type="SUPFAM" id="SSF52141">
    <property type="entry name" value="Uracil-DNA glycosylase-like"/>
    <property type="match status" value="1"/>
</dbReference>
<proteinExistence type="predicted"/>
<organism evidence="2 3">
    <name type="scientific">Campylobacter anatolicus</name>
    <dbReference type="NCBI Taxonomy" id="2829105"/>
    <lineage>
        <taxon>Bacteria</taxon>
        <taxon>Pseudomonadati</taxon>
        <taxon>Campylobacterota</taxon>
        <taxon>Epsilonproteobacteria</taxon>
        <taxon>Campylobacterales</taxon>
        <taxon>Campylobacteraceae</taxon>
        <taxon>Campylobacter</taxon>
    </lineage>
</organism>